<feature type="transmembrane region" description="Helical" evidence="5">
    <location>
        <begin position="122"/>
        <end position="141"/>
    </location>
</feature>
<evidence type="ECO:0000256" key="1">
    <source>
        <dbReference type="ARBA" id="ARBA00004141"/>
    </source>
</evidence>
<keyword evidence="3 5" id="KW-1133">Transmembrane helix</keyword>
<organism evidence="7 8">
    <name type="scientific">Teredinibacter turnerae (strain ATCC 39867 / T7901)</name>
    <dbReference type="NCBI Taxonomy" id="377629"/>
    <lineage>
        <taxon>Bacteria</taxon>
        <taxon>Pseudomonadati</taxon>
        <taxon>Pseudomonadota</taxon>
        <taxon>Gammaproteobacteria</taxon>
        <taxon>Cellvibrionales</taxon>
        <taxon>Cellvibrionaceae</taxon>
        <taxon>Teredinibacter</taxon>
    </lineage>
</organism>
<dbReference type="Pfam" id="PF04932">
    <property type="entry name" value="Wzy_C"/>
    <property type="match status" value="1"/>
</dbReference>
<evidence type="ECO:0000256" key="4">
    <source>
        <dbReference type="ARBA" id="ARBA00023136"/>
    </source>
</evidence>
<dbReference type="STRING" id="377629.TERTU_4308"/>
<dbReference type="Proteomes" id="UP000009080">
    <property type="component" value="Chromosome"/>
</dbReference>
<dbReference type="InterPro" id="IPR007016">
    <property type="entry name" value="O-antigen_ligase-rel_domated"/>
</dbReference>
<sequence>MPNLLANIALYGWPLVAFWIMKKQRLNQAVVLLFLIPYMWLPYGMRFDLPLLPPIDKWTLPALTAFFMLKARDKNFNLFPNSRFLNTVLIGVFLSPVLTALTNTDVLDYGLNVRPGMSFQDIISGGFNNFALIYIPLVIGAHFLGSEDAKKDFVFLLAVWGLVYSLLCLWEIKMSPQLHREIYGFTTTSWRQQIRNGGFRPVIFMGHGLYVAMYMSMATICAMLLFKGKHKFMQKQGMLKVFYLFAILILCKTWSAAIYSILSFFIIFFFGKRKWLYLAAALSVIVFLYPTLRAAGLIPVNQINAYFTELDEDRGGSLGVRLKNEDILLDKARERALFGWGGWGRQRVYSEYTGEDLTIADGTWIIIFGQVGWLGYLSIFGALCGSIVVVYLRYKNVAEEAIPPYTAGLAVILSMNLVDLVPNSSLSPLTYLMAGSLFGALTPIKNRT</sequence>
<proteinExistence type="predicted"/>
<feature type="domain" description="O-antigen ligase-related" evidence="6">
    <location>
        <begin position="242"/>
        <end position="379"/>
    </location>
</feature>
<reference evidence="7 8" key="1">
    <citation type="journal article" date="2009" name="PLoS ONE">
        <title>The complete genome of Teredinibacter turnerae T7901: an intracellular endosymbiont of marine wood-boring bivalves (shipworms).</title>
        <authorList>
            <person name="Yang J.C."/>
            <person name="Madupu R."/>
            <person name="Durkin A.S."/>
            <person name="Ekborg N.A."/>
            <person name="Pedamallu C.S."/>
            <person name="Hostetler J.B."/>
            <person name="Radune D."/>
            <person name="Toms B.S."/>
            <person name="Henrissat B."/>
            <person name="Coutinho P.M."/>
            <person name="Schwarz S."/>
            <person name="Field L."/>
            <person name="Trindade-Silva A.E."/>
            <person name="Soares C.A.G."/>
            <person name="Elshahawi S."/>
            <person name="Hanora A."/>
            <person name="Schmidt E.W."/>
            <person name="Haygood M.G."/>
            <person name="Posfai J."/>
            <person name="Benner J."/>
            <person name="Madinger C."/>
            <person name="Nove J."/>
            <person name="Anton B."/>
            <person name="Chaudhary K."/>
            <person name="Foster J."/>
            <person name="Holman A."/>
            <person name="Kumar S."/>
            <person name="Lessard P.A."/>
            <person name="Luyten Y.A."/>
            <person name="Slatko B."/>
            <person name="Wood N."/>
            <person name="Wu B."/>
            <person name="Teplitski M."/>
            <person name="Mougous J.D."/>
            <person name="Ward N."/>
            <person name="Eisen J.A."/>
            <person name="Badger J.H."/>
            <person name="Distel D.L."/>
        </authorList>
    </citation>
    <scope>NUCLEOTIDE SEQUENCE [LARGE SCALE GENOMIC DNA]</scope>
    <source>
        <strain evidence="8">ATCC 39867 / T7901</strain>
    </source>
</reference>
<dbReference type="AlphaFoldDB" id="C5BIC6"/>
<feature type="transmembrane region" description="Helical" evidence="5">
    <location>
        <begin position="275"/>
        <end position="292"/>
    </location>
</feature>
<dbReference type="OrthoDB" id="7595044at2"/>
<dbReference type="HOGENOM" id="CLU_586233_0_0_6"/>
<name>C5BIC6_TERTT</name>
<feature type="transmembrane region" description="Helical" evidence="5">
    <location>
        <begin position="373"/>
        <end position="394"/>
    </location>
</feature>
<evidence type="ECO:0000256" key="5">
    <source>
        <dbReference type="SAM" id="Phobius"/>
    </source>
</evidence>
<evidence type="ECO:0000259" key="6">
    <source>
        <dbReference type="Pfam" id="PF04932"/>
    </source>
</evidence>
<feature type="transmembrane region" description="Helical" evidence="5">
    <location>
        <begin position="238"/>
        <end position="269"/>
    </location>
</feature>
<keyword evidence="2 5" id="KW-0812">Transmembrane</keyword>
<dbReference type="KEGG" id="ttu:TERTU_4308"/>
<evidence type="ECO:0000256" key="2">
    <source>
        <dbReference type="ARBA" id="ARBA00022692"/>
    </source>
</evidence>
<dbReference type="eggNOG" id="COG3307">
    <property type="taxonomic scope" value="Bacteria"/>
</dbReference>
<feature type="transmembrane region" description="Helical" evidence="5">
    <location>
        <begin position="153"/>
        <end position="172"/>
    </location>
</feature>
<gene>
    <name evidence="7" type="ordered locus">TERTU_4308</name>
</gene>
<evidence type="ECO:0000256" key="3">
    <source>
        <dbReference type="ARBA" id="ARBA00022989"/>
    </source>
</evidence>
<protein>
    <submittedName>
        <fullName evidence="7">Membrane protein</fullName>
    </submittedName>
</protein>
<evidence type="ECO:0000313" key="8">
    <source>
        <dbReference type="Proteomes" id="UP000009080"/>
    </source>
</evidence>
<feature type="transmembrane region" description="Helical" evidence="5">
    <location>
        <begin position="84"/>
        <end position="102"/>
    </location>
</feature>
<evidence type="ECO:0000313" key="7">
    <source>
        <dbReference type="EMBL" id="ACR13579.1"/>
    </source>
</evidence>
<dbReference type="RefSeq" id="WP_015819693.1">
    <property type="nucleotide sequence ID" value="NC_012997.1"/>
</dbReference>
<feature type="transmembrane region" description="Helical" evidence="5">
    <location>
        <begin position="208"/>
        <end position="226"/>
    </location>
</feature>
<keyword evidence="4 5" id="KW-0472">Membrane</keyword>
<feature type="transmembrane region" description="Helical" evidence="5">
    <location>
        <begin position="26"/>
        <end position="43"/>
    </location>
</feature>
<dbReference type="EMBL" id="CP001614">
    <property type="protein sequence ID" value="ACR13579.1"/>
    <property type="molecule type" value="Genomic_DNA"/>
</dbReference>
<accession>C5BIC6</accession>
<keyword evidence="8" id="KW-1185">Reference proteome</keyword>
<comment type="subcellular location">
    <subcellularLocation>
        <location evidence="1">Membrane</location>
        <topology evidence="1">Multi-pass membrane protein</topology>
    </subcellularLocation>
</comment>